<accession>D8M7C8</accession>
<dbReference type="GeneID" id="24920836"/>
<dbReference type="InParanoid" id="D8M7C8"/>
<dbReference type="EMBL" id="FN668672">
    <property type="protein sequence ID" value="CBK23967.2"/>
    <property type="molecule type" value="Genomic_DNA"/>
</dbReference>
<feature type="transmembrane region" description="Helical" evidence="1">
    <location>
        <begin position="107"/>
        <end position="126"/>
    </location>
</feature>
<feature type="transmembrane region" description="Helical" evidence="1">
    <location>
        <begin position="168"/>
        <end position="185"/>
    </location>
</feature>
<protein>
    <submittedName>
        <fullName evidence="2">Uncharacterized protein</fullName>
    </submittedName>
</protein>
<evidence type="ECO:0000313" key="3">
    <source>
        <dbReference type="Proteomes" id="UP000008312"/>
    </source>
</evidence>
<gene>
    <name evidence="2" type="ORF">GSBLH_T00003772001</name>
</gene>
<name>D8M7C8_BLAHO</name>
<dbReference type="AlphaFoldDB" id="D8M7C8"/>
<feature type="transmembrane region" description="Helical" evidence="1">
    <location>
        <begin position="71"/>
        <end position="95"/>
    </location>
</feature>
<proteinExistence type="predicted"/>
<organism evidence="2">
    <name type="scientific">Blastocystis hominis</name>
    <dbReference type="NCBI Taxonomy" id="12968"/>
    <lineage>
        <taxon>Eukaryota</taxon>
        <taxon>Sar</taxon>
        <taxon>Stramenopiles</taxon>
        <taxon>Bigyra</taxon>
        <taxon>Opalozoa</taxon>
        <taxon>Opalinata</taxon>
        <taxon>Blastocystidae</taxon>
        <taxon>Blastocystis</taxon>
    </lineage>
</organism>
<reference evidence="2" key="1">
    <citation type="submission" date="2010-02" db="EMBL/GenBank/DDBJ databases">
        <title>Sequencing and annotation of the Blastocystis hominis genome.</title>
        <authorList>
            <person name="Wincker P."/>
        </authorList>
    </citation>
    <scope>NUCLEOTIDE SEQUENCE</scope>
    <source>
        <strain evidence="2">Singapore isolate B</strain>
    </source>
</reference>
<evidence type="ECO:0000313" key="2">
    <source>
        <dbReference type="EMBL" id="CBK23967.2"/>
    </source>
</evidence>
<dbReference type="OrthoDB" id="10442795at2759"/>
<evidence type="ECO:0000256" key="1">
    <source>
        <dbReference type="SAM" id="Phobius"/>
    </source>
</evidence>
<keyword evidence="3" id="KW-1185">Reference proteome</keyword>
<keyword evidence="1" id="KW-1133">Transmembrane helix</keyword>
<dbReference type="Proteomes" id="UP000008312">
    <property type="component" value="Unassembled WGS sequence"/>
</dbReference>
<dbReference type="RefSeq" id="XP_012898015.1">
    <property type="nucleotide sequence ID" value="XM_013042561.1"/>
</dbReference>
<keyword evidence="1" id="KW-0812">Transmembrane</keyword>
<keyword evidence="1" id="KW-0472">Membrane</keyword>
<sequence length="198" mass="23191">MWLFQRKHISDPILKDYLIKRAFVEFITPLGEAQIGINPRFNEQDEDEFRLQDKCLYSRGQPSQTKVSRKILVYTFLSLAFVNVGTLVGLLVSATVNREYSSYQRNVSYFIVIVSLLLTIYGSYAMQQQSLNHLTMFFLDRSEIEFRYTSVNLGVSVILFPLSPTPIYFVHFFFELLLIYIAYQLKYRLVCKLTTCEL</sequence>